<dbReference type="Pfam" id="PF13489">
    <property type="entry name" value="Methyltransf_23"/>
    <property type="match status" value="1"/>
</dbReference>
<keyword evidence="1" id="KW-0489">Methyltransferase</keyword>
<proteinExistence type="predicted"/>
<protein>
    <submittedName>
        <fullName evidence="1">Putative methyltransferase</fullName>
    </submittedName>
</protein>
<evidence type="ECO:0000313" key="1">
    <source>
        <dbReference type="EMBL" id="QJA43908.1"/>
    </source>
</evidence>
<dbReference type="SUPFAM" id="SSF53335">
    <property type="entry name" value="S-adenosyl-L-methionine-dependent methyltransferases"/>
    <property type="match status" value="1"/>
</dbReference>
<organism evidence="1">
    <name type="scientific">viral metagenome</name>
    <dbReference type="NCBI Taxonomy" id="1070528"/>
    <lineage>
        <taxon>unclassified sequences</taxon>
        <taxon>metagenomes</taxon>
        <taxon>organismal metagenomes</taxon>
    </lineage>
</organism>
<dbReference type="Gene3D" id="3.40.50.150">
    <property type="entry name" value="Vaccinia Virus protein VP39"/>
    <property type="match status" value="1"/>
</dbReference>
<dbReference type="InterPro" id="IPR029063">
    <property type="entry name" value="SAM-dependent_MTases_sf"/>
</dbReference>
<reference evidence="1" key="1">
    <citation type="submission" date="2020-03" db="EMBL/GenBank/DDBJ databases">
        <title>The deep terrestrial virosphere.</title>
        <authorList>
            <person name="Holmfeldt K."/>
            <person name="Nilsson E."/>
            <person name="Simone D."/>
            <person name="Lopez-Fernandez M."/>
            <person name="Wu X."/>
            <person name="de Brujin I."/>
            <person name="Lundin D."/>
            <person name="Andersson A."/>
            <person name="Bertilsson S."/>
            <person name="Dopson M."/>
        </authorList>
    </citation>
    <scope>NUCLEOTIDE SEQUENCE</scope>
    <source>
        <strain evidence="1">TM448A00064</strain>
        <strain evidence="2">TM448B00061</strain>
    </source>
</reference>
<gene>
    <name evidence="1" type="ORF">TM448A00064_0087</name>
    <name evidence="2" type="ORF">TM448B00061_0096</name>
</gene>
<dbReference type="GO" id="GO:0032259">
    <property type="term" value="P:methylation"/>
    <property type="evidence" value="ECO:0007669"/>
    <property type="project" value="UniProtKB-KW"/>
</dbReference>
<dbReference type="AlphaFoldDB" id="A0A6H1Z8P8"/>
<name>A0A6H1Z8P8_9ZZZZ</name>
<keyword evidence="1" id="KW-0808">Transferase</keyword>
<dbReference type="EMBL" id="MT144588">
    <property type="protein sequence ID" value="QJH93476.1"/>
    <property type="molecule type" value="Genomic_DNA"/>
</dbReference>
<evidence type="ECO:0000313" key="2">
    <source>
        <dbReference type="EMBL" id="QJH93476.1"/>
    </source>
</evidence>
<sequence length="197" mass="21977">MPRHVGQVKHMHLLPLADRLKLPTGCQTRWYRFVGRFIPGRTVLDVGSGDGNGLKTLLDCGAAAVMGIDPLPVGDSVENTDVSMIPDKSWDWAVAMDVIEHVEHDLAFLQHLLRVAKEGVVFTTPNWNQWGCGNDFHVREYTPTELLELLKKAIHISSWTTEIWLVNANVLLDPWRPATLLPDENAANFGVVLQKGP</sequence>
<accession>A0A6H1Z8P8</accession>
<dbReference type="GO" id="GO:0008168">
    <property type="term" value="F:methyltransferase activity"/>
    <property type="evidence" value="ECO:0007669"/>
    <property type="project" value="UniProtKB-KW"/>
</dbReference>
<dbReference type="EMBL" id="MT143971">
    <property type="protein sequence ID" value="QJA43908.1"/>
    <property type="molecule type" value="Genomic_DNA"/>
</dbReference>